<proteinExistence type="predicted"/>
<dbReference type="AlphaFoldDB" id="A0A1G6WWD3"/>
<gene>
    <name evidence="1" type="ORF">SAMN05421872_11082</name>
</gene>
<dbReference type="EMBL" id="FMZM01000010">
    <property type="protein sequence ID" value="SDD70208.1"/>
    <property type="molecule type" value="Genomic_DNA"/>
</dbReference>
<accession>A0A1G6WWD3</accession>
<evidence type="ECO:0008006" key="3">
    <source>
        <dbReference type="Google" id="ProtNLM"/>
    </source>
</evidence>
<dbReference type="Proteomes" id="UP000199034">
    <property type="component" value="Unassembled WGS sequence"/>
</dbReference>
<organism evidence="1 2">
    <name type="scientific">Nocardioides lianchengensis</name>
    <dbReference type="NCBI Taxonomy" id="1045774"/>
    <lineage>
        <taxon>Bacteria</taxon>
        <taxon>Bacillati</taxon>
        <taxon>Actinomycetota</taxon>
        <taxon>Actinomycetes</taxon>
        <taxon>Propionibacteriales</taxon>
        <taxon>Nocardioidaceae</taxon>
        <taxon>Nocardioides</taxon>
    </lineage>
</organism>
<dbReference type="STRING" id="1045774.SAMN05421872_11082"/>
<evidence type="ECO:0000313" key="2">
    <source>
        <dbReference type="Proteomes" id="UP000199034"/>
    </source>
</evidence>
<protein>
    <recommendedName>
        <fullName evidence="3">Protein ImuA</fullName>
    </recommendedName>
</protein>
<dbReference type="RefSeq" id="WP_244509466.1">
    <property type="nucleotide sequence ID" value="NZ_FMZM01000010.1"/>
</dbReference>
<name>A0A1G6WWD3_9ACTN</name>
<keyword evidence="2" id="KW-1185">Reference proteome</keyword>
<reference evidence="1 2" key="1">
    <citation type="submission" date="2016-10" db="EMBL/GenBank/DDBJ databases">
        <authorList>
            <person name="de Groot N.N."/>
        </authorList>
    </citation>
    <scope>NUCLEOTIDE SEQUENCE [LARGE SCALE GENOMIC DNA]</scope>
    <source>
        <strain evidence="1 2">CGMCC 4.6858</strain>
    </source>
</reference>
<evidence type="ECO:0000313" key="1">
    <source>
        <dbReference type="EMBL" id="SDD70208.1"/>
    </source>
</evidence>
<sequence>MSSAAPDLSQLDQLRARMQGMAGGMPRAALPVHPALSGVVQLYAGASYEVDGLGLAMTLLAGPSRAGEWCAVVGIPDFGVEAAAEAGVELSRTVLVPEPGEQWLEVTAALVDVAPVVLVRPGGRVAASVAERMGARLRKRAAVLLVQGEWPRCEARLGVEEPVWSGVGQGHGHLRARRAAVVVRRGAAPPRRSELWLPDPVAGARRAEPAVRALEEAG</sequence>